<keyword evidence="1" id="KW-0067">ATP-binding</keyword>
<protein>
    <submittedName>
        <fullName evidence="1">Tunicamycin resistance ATP-binding TmrB</fullName>
    </submittedName>
</protein>
<gene>
    <name evidence="1" type="primary">tmrB</name>
    <name evidence="1" type="ORF">AN2V17_39090</name>
</gene>
<accession>A0ACB5UQB1</accession>
<comment type="caution">
    <text evidence="1">The sequence shown here is derived from an EMBL/GenBank/DDBJ whole genome shotgun (WGS) entry which is preliminary data.</text>
</comment>
<sequence>MIIWINGAFGCGKTSVSNELNKRLENSYIYDPEEVGFFIRKNIPTDLKNNDFQDFTLWREFNYSMLSFISTNFKGTIIVPMTIINEQYFDEIVGKLKSDGLVVKHFTLLASRDTLLDRLNRRGDGENSWVNNRIDRCIQCLDSEYFKEHIITDDKTIEEIAEIIANSCSLNLLSQRYDLNEDVIS</sequence>
<reference evidence="1" key="1">
    <citation type="submission" date="2023-09" db="EMBL/GenBank/DDBJ databases">
        <title>Vallitalea sediminicola and Vallitalea maricola sp. nov., anaerobic bacteria isolated from marine sediment.</title>
        <authorList>
            <person name="Hirano S."/>
            <person name="Maeda A."/>
            <person name="Terahara T."/>
            <person name="Mori K."/>
            <person name="Hamada M."/>
            <person name="Matsumoto R."/>
            <person name="Kobayashi T."/>
        </authorList>
    </citation>
    <scope>NUCLEOTIDE SEQUENCE</scope>
    <source>
        <strain evidence="1">AN17-2</strain>
    </source>
</reference>
<evidence type="ECO:0000313" key="2">
    <source>
        <dbReference type="Proteomes" id="UP001374599"/>
    </source>
</evidence>
<organism evidence="1 2">
    <name type="scientific">Vallitalea maricola</name>
    <dbReference type="NCBI Taxonomy" id="3074433"/>
    <lineage>
        <taxon>Bacteria</taxon>
        <taxon>Bacillati</taxon>
        <taxon>Bacillota</taxon>
        <taxon>Clostridia</taxon>
        <taxon>Lachnospirales</taxon>
        <taxon>Vallitaleaceae</taxon>
        <taxon>Vallitalea</taxon>
    </lineage>
</organism>
<name>A0ACB5UQB1_9FIRM</name>
<evidence type="ECO:0000313" key="1">
    <source>
        <dbReference type="EMBL" id="GMQ64671.1"/>
    </source>
</evidence>
<proteinExistence type="predicted"/>
<dbReference type="Proteomes" id="UP001374599">
    <property type="component" value="Unassembled WGS sequence"/>
</dbReference>
<keyword evidence="1" id="KW-0547">Nucleotide-binding</keyword>
<dbReference type="EMBL" id="BTPU01000076">
    <property type="protein sequence ID" value="GMQ64671.1"/>
    <property type="molecule type" value="Genomic_DNA"/>
</dbReference>
<keyword evidence="2" id="KW-1185">Reference proteome</keyword>